<evidence type="ECO:0000256" key="1">
    <source>
        <dbReference type="ARBA" id="ARBA00009725"/>
    </source>
</evidence>
<name>A0AAW2H821_9NEOP</name>
<dbReference type="GO" id="GO:0032259">
    <property type="term" value="P:methylation"/>
    <property type="evidence" value="ECO:0007669"/>
    <property type="project" value="UniProtKB-KW"/>
</dbReference>
<gene>
    <name evidence="4" type="ORF">PYX00_011666</name>
</gene>
<dbReference type="InterPro" id="IPR029063">
    <property type="entry name" value="SAM-dependent_MTases_sf"/>
</dbReference>
<dbReference type="GO" id="GO:0008757">
    <property type="term" value="F:S-adenosylmethionine-dependent methyltransferase activity"/>
    <property type="evidence" value="ECO:0007669"/>
    <property type="project" value="UniProtKB-ARBA"/>
</dbReference>
<dbReference type="Gene3D" id="3.40.50.150">
    <property type="entry name" value="Vaccinia Virus protein VP39"/>
    <property type="match status" value="2"/>
</dbReference>
<dbReference type="PANTHER" id="PTHR22809">
    <property type="entry name" value="METHYLTRANSFERASE-RELATED"/>
    <property type="match status" value="1"/>
</dbReference>
<dbReference type="GO" id="GO:0008173">
    <property type="term" value="F:RNA methyltransferase activity"/>
    <property type="evidence" value="ECO:0007669"/>
    <property type="project" value="UniProtKB-ARBA"/>
</dbReference>
<dbReference type="CDD" id="cd02440">
    <property type="entry name" value="AdoMet_MTases"/>
    <property type="match status" value="1"/>
</dbReference>
<reference evidence="4" key="1">
    <citation type="journal article" date="2024" name="Gigascience">
        <title>Chromosome-level genome of the poultry shaft louse Menopon gallinae provides insight into the host-switching and adaptive evolution of parasitic lice.</title>
        <authorList>
            <person name="Xu Y."/>
            <person name="Ma L."/>
            <person name="Liu S."/>
            <person name="Liang Y."/>
            <person name="Liu Q."/>
            <person name="He Z."/>
            <person name="Tian L."/>
            <person name="Duan Y."/>
            <person name="Cai W."/>
            <person name="Li H."/>
            <person name="Song F."/>
        </authorList>
    </citation>
    <scope>NUCLEOTIDE SEQUENCE</scope>
    <source>
        <strain evidence="4">Cailab_2023a</strain>
    </source>
</reference>
<sequence>MKQPRRLLDPADKYLHNCWDDAAPSREVLASIVAKVSKDHEYSSEYTVGPAPWDEFYRNHAAKFYRDRSWIAKEHPWLFAPGLRVAEIGCGVGNSLALFSEGSSVVGYDFSQRAVELAAARNDDIHTVGIDPQNHGRVLRNIHGALNAGGRLVFRDFGRYDYRQAKYRREQAVGRDFYRRGDGTFAYFFSEAEFRTLAESTGFRVAELETCRTLTVNRKTRFEMYRVTIKGVLQK</sequence>
<comment type="caution">
    <text evidence="4">The sequence shown here is derived from an EMBL/GenBank/DDBJ whole genome shotgun (WGS) entry which is preliminary data.</text>
</comment>
<dbReference type="AlphaFoldDB" id="A0AAW2H821"/>
<dbReference type="SUPFAM" id="SSF53335">
    <property type="entry name" value="S-adenosyl-L-methionine-dependent methyltransferases"/>
    <property type="match status" value="1"/>
</dbReference>
<keyword evidence="2" id="KW-0489">Methyltransferase</keyword>
<dbReference type="EMBL" id="JARGDH010000006">
    <property type="protein sequence ID" value="KAL0265949.1"/>
    <property type="molecule type" value="Genomic_DNA"/>
</dbReference>
<evidence type="ECO:0000256" key="2">
    <source>
        <dbReference type="ARBA" id="ARBA00022603"/>
    </source>
</evidence>
<comment type="similarity">
    <text evidence="1">Belongs to the methyltransferase superfamily. METL family.</text>
</comment>
<protein>
    <submittedName>
        <fullName evidence="4">Uncharacterized protein</fullName>
    </submittedName>
</protein>
<proteinExistence type="inferred from homology"/>
<dbReference type="InterPro" id="IPR026113">
    <property type="entry name" value="METTL2/6/8-like"/>
</dbReference>
<evidence type="ECO:0000313" key="4">
    <source>
        <dbReference type="EMBL" id="KAL0265949.1"/>
    </source>
</evidence>
<organism evidence="4">
    <name type="scientific">Menopon gallinae</name>
    <name type="common">poultry shaft louse</name>
    <dbReference type="NCBI Taxonomy" id="328185"/>
    <lineage>
        <taxon>Eukaryota</taxon>
        <taxon>Metazoa</taxon>
        <taxon>Ecdysozoa</taxon>
        <taxon>Arthropoda</taxon>
        <taxon>Hexapoda</taxon>
        <taxon>Insecta</taxon>
        <taxon>Pterygota</taxon>
        <taxon>Neoptera</taxon>
        <taxon>Paraneoptera</taxon>
        <taxon>Psocodea</taxon>
        <taxon>Troctomorpha</taxon>
        <taxon>Phthiraptera</taxon>
        <taxon>Amblycera</taxon>
        <taxon>Menoponidae</taxon>
        <taxon>Menopon</taxon>
    </lineage>
</organism>
<keyword evidence="3" id="KW-0808">Transferase</keyword>
<evidence type="ECO:0000256" key="3">
    <source>
        <dbReference type="ARBA" id="ARBA00022679"/>
    </source>
</evidence>
<accession>A0AAW2H821</accession>
<dbReference type="PANTHER" id="PTHR22809:SF5">
    <property type="entry name" value="TRNA N(3)-METHYLCYTIDINE METHYLTRANSFERASE METTL6"/>
    <property type="match status" value="1"/>
</dbReference>